<gene>
    <name evidence="2" type="ORF">D7D48_04790</name>
</gene>
<dbReference type="AlphaFoldDB" id="A0A3R8R965"/>
<comment type="caution">
    <text evidence="2">The sequence shown here is derived from an EMBL/GenBank/DDBJ whole genome shotgun (WGS) entry which is preliminary data.</text>
</comment>
<dbReference type="InterPro" id="IPR010753">
    <property type="entry name" value="DUF1330"/>
</dbReference>
<dbReference type="Gene3D" id="3.30.70.100">
    <property type="match status" value="1"/>
</dbReference>
<dbReference type="SUPFAM" id="SSF54909">
    <property type="entry name" value="Dimeric alpha+beta barrel"/>
    <property type="match status" value="1"/>
</dbReference>
<sequence>MPKAYLLAEVEVTDSAAYEKYTSAVVPIVAQYGGEYIVRGGQTASFEGETPKGRLVIIAFANMSAAQAFLMSDEYRPIADIRHKNAVSRIMIVEGVIP</sequence>
<accession>A0A3R8R965</accession>
<feature type="domain" description="DUF1330" evidence="1">
    <location>
        <begin position="3"/>
        <end position="96"/>
    </location>
</feature>
<dbReference type="InterPro" id="IPR011008">
    <property type="entry name" value="Dimeric_a/b-barrel"/>
</dbReference>
<evidence type="ECO:0000313" key="2">
    <source>
        <dbReference type="EMBL" id="RRQ52867.1"/>
    </source>
</evidence>
<evidence type="ECO:0000259" key="1">
    <source>
        <dbReference type="Pfam" id="PF07045"/>
    </source>
</evidence>
<reference evidence="2 3" key="1">
    <citation type="submission" date="2018-12" db="EMBL/GenBank/DDBJ databases">
        <authorList>
            <person name="Kim S.-J."/>
            <person name="Jung G.-Y."/>
        </authorList>
    </citation>
    <scope>NUCLEOTIDE SEQUENCE [LARGE SCALE GENOMIC DNA]</scope>
    <source>
        <strain evidence="2 3">03SU3-P</strain>
    </source>
</reference>
<dbReference type="PANTHER" id="PTHR41521">
    <property type="match status" value="1"/>
</dbReference>
<proteinExistence type="predicted"/>
<name>A0A3R8R965_9SPHN</name>
<dbReference type="Proteomes" id="UP000268553">
    <property type="component" value="Unassembled WGS sequence"/>
</dbReference>
<organism evidence="2 3">
    <name type="scientific">Sphingorhabdus wooponensis</name>
    <dbReference type="NCBI Taxonomy" id="940136"/>
    <lineage>
        <taxon>Bacteria</taxon>
        <taxon>Pseudomonadati</taxon>
        <taxon>Pseudomonadota</taxon>
        <taxon>Alphaproteobacteria</taxon>
        <taxon>Sphingomonadales</taxon>
        <taxon>Sphingomonadaceae</taxon>
        <taxon>Sphingorhabdus</taxon>
    </lineage>
</organism>
<dbReference type="OrthoDB" id="9806380at2"/>
<keyword evidence="3" id="KW-1185">Reference proteome</keyword>
<protein>
    <submittedName>
        <fullName evidence="2">DUF1330 domain-containing protein</fullName>
    </submittedName>
</protein>
<dbReference type="EMBL" id="RWJI01000001">
    <property type="protein sequence ID" value="RRQ52867.1"/>
    <property type="molecule type" value="Genomic_DNA"/>
</dbReference>
<dbReference type="Pfam" id="PF07045">
    <property type="entry name" value="DUF1330"/>
    <property type="match status" value="1"/>
</dbReference>
<dbReference type="PANTHER" id="PTHR41521:SF4">
    <property type="entry name" value="BLR0684 PROTEIN"/>
    <property type="match status" value="1"/>
</dbReference>
<evidence type="ECO:0000313" key="3">
    <source>
        <dbReference type="Proteomes" id="UP000268553"/>
    </source>
</evidence>